<dbReference type="EMBL" id="CP072756">
    <property type="protein sequence ID" value="QUC20583.1"/>
    <property type="molecule type" value="Genomic_DNA"/>
</dbReference>
<keyword evidence="3" id="KW-1185">Reference proteome</keyword>
<dbReference type="GeneID" id="66065602"/>
<keyword evidence="1" id="KW-0472">Membrane</keyword>
<keyword evidence="1" id="KW-0812">Transmembrane</keyword>
<dbReference type="RefSeq" id="XP_042998256.1">
    <property type="nucleotide sequence ID" value="XM_043142322.1"/>
</dbReference>
<dbReference type="AlphaFoldDB" id="A0A8E5MHJ2"/>
<evidence type="ECO:0000256" key="1">
    <source>
        <dbReference type="SAM" id="Phobius"/>
    </source>
</evidence>
<protein>
    <submittedName>
        <fullName evidence="2">Uncharacterized protein</fullName>
    </submittedName>
</protein>
<dbReference type="KEGG" id="uvi:66065602"/>
<feature type="transmembrane region" description="Helical" evidence="1">
    <location>
        <begin position="28"/>
        <end position="51"/>
    </location>
</feature>
<accession>A0A8E5MHJ2</accession>
<gene>
    <name evidence="2" type="ORF">UV8b_04824</name>
</gene>
<evidence type="ECO:0000313" key="2">
    <source>
        <dbReference type="EMBL" id="QUC20583.1"/>
    </source>
</evidence>
<organism evidence="2 3">
    <name type="scientific">Ustilaginoidea virens</name>
    <name type="common">Rice false smut fungus</name>
    <name type="synonym">Villosiclava virens</name>
    <dbReference type="NCBI Taxonomy" id="1159556"/>
    <lineage>
        <taxon>Eukaryota</taxon>
        <taxon>Fungi</taxon>
        <taxon>Dikarya</taxon>
        <taxon>Ascomycota</taxon>
        <taxon>Pezizomycotina</taxon>
        <taxon>Sordariomycetes</taxon>
        <taxon>Hypocreomycetidae</taxon>
        <taxon>Hypocreales</taxon>
        <taxon>Clavicipitaceae</taxon>
        <taxon>Ustilaginoidea</taxon>
    </lineage>
</organism>
<proteinExistence type="predicted"/>
<reference evidence="2" key="1">
    <citation type="submission" date="2020-03" db="EMBL/GenBank/DDBJ databases">
        <title>A mixture of massive structural variations and highly conserved coding sequences in Ustilaginoidea virens genome.</title>
        <authorList>
            <person name="Zhang K."/>
            <person name="Zhao Z."/>
            <person name="Zhang Z."/>
            <person name="Li Y."/>
            <person name="Hsiang T."/>
            <person name="Sun W."/>
        </authorList>
    </citation>
    <scope>NUCLEOTIDE SEQUENCE</scope>
    <source>
        <strain evidence="2">UV-8b</strain>
    </source>
</reference>
<keyword evidence="1" id="KW-1133">Transmembrane helix</keyword>
<evidence type="ECO:0000313" key="3">
    <source>
        <dbReference type="Proteomes" id="UP000027002"/>
    </source>
</evidence>
<sequence length="65" mass="7118">MAAVNTALLARQAARAIAKRGDSWPANNVGVMVVFCIVFVVAVGVIGLYIAKCLKRRKERNQPKY</sequence>
<dbReference type="Proteomes" id="UP000027002">
    <property type="component" value="Chromosome 4"/>
</dbReference>
<name>A0A8E5MHJ2_USTVR</name>